<organism evidence="1">
    <name type="scientific">Papilio polytes</name>
    <name type="common">Common mormon</name>
    <name type="synonym">Swallowtail butterfly</name>
    <dbReference type="NCBI Taxonomy" id="76194"/>
    <lineage>
        <taxon>Eukaryota</taxon>
        <taxon>Metazoa</taxon>
        <taxon>Ecdysozoa</taxon>
        <taxon>Arthropoda</taxon>
        <taxon>Hexapoda</taxon>
        <taxon>Insecta</taxon>
        <taxon>Pterygota</taxon>
        <taxon>Neoptera</taxon>
        <taxon>Endopterygota</taxon>
        <taxon>Lepidoptera</taxon>
        <taxon>Glossata</taxon>
        <taxon>Ditrysia</taxon>
        <taxon>Papilionoidea</taxon>
        <taxon>Papilionidae</taxon>
        <taxon>Papilioninae</taxon>
        <taxon>Papilio</taxon>
    </lineage>
</organism>
<evidence type="ECO:0000313" key="1">
    <source>
        <dbReference type="EMBL" id="BAM20805.1"/>
    </source>
</evidence>
<name>I4DSB5_PAPPL</name>
<protein>
    <submittedName>
        <fullName evidence="1">Uncharacterized protein</fullName>
    </submittedName>
</protein>
<reference evidence="1" key="1">
    <citation type="journal article" date="2012" name="BMC Biol.">
        <title>Comprehensive microarray-based analysis for stage-specific larval camouflage pattern-associated genes in the swallowtail butterfly, Papilio xuthus.</title>
        <authorList>
            <person name="Futahashi R."/>
            <person name="Shirataki H."/>
            <person name="Narita T."/>
            <person name="Mita K."/>
            <person name="Fujiwara H."/>
        </authorList>
    </citation>
    <scope>NUCLEOTIDE SEQUENCE</scope>
    <source>
        <tissue evidence="1">Epidermis</tissue>
    </source>
</reference>
<dbReference type="AlphaFoldDB" id="I4DSB5"/>
<sequence>RDFIWDCGAGCDQEWAVGSGQWAVGRLVSLSFATLPFAASPTTACTVFETCTWPLFTTRKILLYFISLFEDFVNFKIKLICLVFLL</sequence>
<accession>I4DSB5</accession>
<proteinExistence type="evidence at transcript level"/>
<feature type="non-terminal residue" evidence="1">
    <location>
        <position position="1"/>
    </location>
</feature>
<dbReference type="EMBL" id="AK405539">
    <property type="protein sequence ID" value="BAM20805.1"/>
    <property type="molecule type" value="mRNA"/>
</dbReference>